<organism evidence="2 3">
    <name type="scientific">Candidatus Collierbacteria bacterium RIFOXYA2_FULL_46_10</name>
    <dbReference type="NCBI Taxonomy" id="1817726"/>
    <lineage>
        <taxon>Bacteria</taxon>
        <taxon>Candidatus Collieribacteriota</taxon>
    </lineage>
</organism>
<accession>A0A1F5F3N7</accession>
<proteinExistence type="predicted"/>
<feature type="region of interest" description="Disordered" evidence="1">
    <location>
        <begin position="695"/>
        <end position="715"/>
    </location>
</feature>
<evidence type="ECO:0000313" key="3">
    <source>
        <dbReference type="Proteomes" id="UP000176191"/>
    </source>
</evidence>
<dbReference type="AlphaFoldDB" id="A0A1F5F3N7"/>
<gene>
    <name evidence="2" type="ORF">A2228_03685</name>
</gene>
<name>A0A1F5F3N7_9BACT</name>
<evidence type="ECO:0000256" key="1">
    <source>
        <dbReference type="SAM" id="MobiDB-lite"/>
    </source>
</evidence>
<reference evidence="2 3" key="1">
    <citation type="journal article" date="2016" name="Nat. Commun.">
        <title>Thousands of microbial genomes shed light on interconnected biogeochemical processes in an aquifer system.</title>
        <authorList>
            <person name="Anantharaman K."/>
            <person name="Brown C.T."/>
            <person name="Hug L.A."/>
            <person name="Sharon I."/>
            <person name="Castelle C.J."/>
            <person name="Probst A.J."/>
            <person name="Thomas B.C."/>
            <person name="Singh A."/>
            <person name="Wilkins M.J."/>
            <person name="Karaoz U."/>
            <person name="Brodie E.L."/>
            <person name="Williams K.H."/>
            <person name="Hubbard S.S."/>
            <person name="Banfield J.F."/>
        </authorList>
    </citation>
    <scope>NUCLEOTIDE SEQUENCE [LARGE SCALE GENOMIC DNA]</scope>
</reference>
<dbReference type="EMBL" id="MFAK01000038">
    <property type="protein sequence ID" value="OGD74229.1"/>
    <property type="molecule type" value="Genomic_DNA"/>
</dbReference>
<evidence type="ECO:0000313" key="2">
    <source>
        <dbReference type="EMBL" id="OGD74229.1"/>
    </source>
</evidence>
<dbReference type="Proteomes" id="UP000176191">
    <property type="component" value="Unassembled WGS sequence"/>
</dbReference>
<comment type="caution">
    <text evidence="2">The sequence shown here is derived from an EMBL/GenBank/DDBJ whole genome shotgun (WGS) entry which is preliminary data.</text>
</comment>
<protein>
    <submittedName>
        <fullName evidence="2">Uncharacterized protein</fullName>
    </submittedName>
</protein>
<sequence>MMSMPEFNEGMIEGEQGKGVEPFLRSALEQHETDAGVQTLPELLGMMELYGQPADREYGLKQGGWAKTGEEMSKELGSYVKGEGQLSNQTQIAVLEAVGVMAEKAGQLRRSPAYPEWNRQRKEAMATLTKRWGVEHGYAMSGQEYVPVSQLLGWSKPEQRLVKSGQTESVDLGQVWKDIKIETARKLTDSLANVKGIIDFAIKHPREVAVNVALTATLAACGVANGEGRPTVEIPNGGGETPAAVVSSTMTATAESNGQTITFQEQGFEVGEGMTLTSGMLDLAKMEQMYPDGVEALRTLGKVPEAMNFGQVIVQDANGEDIEYSLAMDPATGEAMVGWIAGAGNEWRTPEAGEAVVDGTWNWVKVSITKGSDGSELVSAFGGRMVLFEVGADGTWKVGLPIIDALTGEQIVLDQVLPGGGGGGLFAPKEFFAETLPGEPTEAPTQETVEVNKLQPETVGCLHPEDIETWCAGLEPKDPHGLWQDGIDALVDGPANADYWASTLGKTNPTHEEIITWLADHDYFLPSASPDGTEWVWVVGNPGYPEFKTNEVVTEAGGVSLKNIWTVVISPDNWSQIKDWWRAQIDAQRNSPPIKTGGDTVYSPTSVYGWLAVKNGEKGLVEMVFVGGSSYIPDNARQKGYDKVMMGGEGANNAAVFTAMWESFMRASREFAEKDLDLGSPDDKTPSMSIVGAYKGEANYPTDPSKMEEEEIWFE</sequence>